<dbReference type="AlphaFoldDB" id="A0A975BDL2"/>
<dbReference type="RefSeq" id="WP_207689157.1">
    <property type="nucleotide sequence ID" value="NZ_CP061799.1"/>
</dbReference>
<evidence type="ECO:0000313" key="1">
    <source>
        <dbReference type="EMBL" id="QTA83315.1"/>
    </source>
</evidence>
<sequence length="421" mass="48304">MLENNSITIRPFPYPYKAGLAICSDIDTCDRTSFLKIHRYLNLELGLPVSDSFFPLGQDPGQMAYFLKDGKTPSPDAPLICRAIQDGLIDSIHSWGDFNGSPPDPFFLKNLAKNMTNALNAESIKIRIWINHGDPCNYQNFIVRLQPDNYKGDDPDSPYYTADLLDDLGINYYWWSELAGWPLSGKWNRYSPGLWPRLGINALKNMVKSFIIKEKFRNRTSEQLTDLMLPFTLRDGRKLMAFTRFCYPPESKIAATRYTLRHSLGINQLQKLINQQGYMVLYTHLALPELWKPGKSFFPNPDQKALKGLARYYNNGKIWVASTLSLLNYYNTSRNLVWKSRTFGEKHIITIQYINDPCRGQRTPESHELAGICFYCPEPENTHIFLNKKQLNTQINKPDHTGKPSLALALPPAPKTRVLEE</sequence>
<accession>A0A975BDL2</accession>
<protein>
    <submittedName>
        <fullName evidence="1">Uncharacterized protein</fullName>
    </submittedName>
</protein>
<gene>
    <name evidence="1" type="ORF">dnl_57150</name>
</gene>
<proteinExistence type="predicted"/>
<dbReference type="EMBL" id="CP061799">
    <property type="protein sequence ID" value="QTA83315.1"/>
    <property type="molecule type" value="Genomic_DNA"/>
</dbReference>
<reference evidence="1" key="1">
    <citation type="journal article" date="2021" name="Microb. Physiol.">
        <title>Proteogenomic Insights into the Physiology of Marine, Sulfate-Reducing, Filamentous Desulfonema limicola and Desulfonema magnum.</title>
        <authorList>
            <person name="Schnaars V."/>
            <person name="Wohlbrand L."/>
            <person name="Scheve S."/>
            <person name="Hinrichs C."/>
            <person name="Reinhardt R."/>
            <person name="Rabus R."/>
        </authorList>
    </citation>
    <scope>NUCLEOTIDE SEQUENCE</scope>
    <source>
        <strain evidence="1">5ac10</strain>
    </source>
</reference>
<organism evidence="1 2">
    <name type="scientific">Desulfonema limicola</name>
    <dbReference type="NCBI Taxonomy" id="45656"/>
    <lineage>
        <taxon>Bacteria</taxon>
        <taxon>Pseudomonadati</taxon>
        <taxon>Thermodesulfobacteriota</taxon>
        <taxon>Desulfobacteria</taxon>
        <taxon>Desulfobacterales</taxon>
        <taxon>Desulfococcaceae</taxon>
        <taxon>Desulfonema</taxon>
    </lineage>
</organism>
<evidence type="ECO:0000313" key="2">
    <source>
        <dbReference type="Proteomes" id="UP000663720"/>
    </source>
</evidence>
<dbReference type="Proteomes" id="UP000663720">
    <property type="component" value="Chromosome"/>
</dbReference>
<name>A0A975BDL2_9BACT</name>
<dbReference type="KEGG" id="dli:dnl_57150"/>
<keyword evidence="2" id="KW-1185">Reference proteome</keyword>